<dbReference type="AlphaFoldDB" id="A0A1C5J7S1"/>
<accession>A0A1C5J7S1</accession>
<dbReference type="GO" id="GO:0016740">
    <property type="term" value="F:transferase activity"/>
    <property type="evidence" value="ECO:0007669"/>
    <property type="project" value="UniProtKB-KW"/>
</dbReference>
<reference evidence="3" key="1">
    <citation type="submission" date="2016-06" db="EMBL/GenBank/DDBJ databases">
        <authorList>
            <person name="Varghese N."/>
            <person name="Submissions Spin"/>
        </authorList>
    </citation>
    <scope>NUCLEOTIDE SEQUENCE [LARGE SCALE GENOMIC DNA]</scope>
    <source>
        <strain evidence="3">DSM 43819</strain>
    </source>
</reference>
<organism evidence="2 3">
    <name type="scientific">Micromonospora inositola</name>
    <dbReference type="NCBI Taxonomy" id="47865"/>
    <lineage>
        <taxon>Bacteria</taxon>
        <taxon>Bacillati</taxon>
        <taxon>Actinomycetota</taxon>
        <taxon>Actinomycetes</taxon>
        <taxon>Micromonosporales</taxon>
        <taxon>Micromonosporaceae</taxon>
        <taxon>Micromonospora</taxon>
    </lineage>
</organism>
<dbReference type="SUPFAM" id="SSF56112">
    <property type="entry name" value="Protein kinase-like (PK-like)"/>
    <property type="match status" value="1"/>
</dbReference>
<dbReference type="Proteomes" id="UP000198221">
    <property type="component" value="Chromosome I"/>
</dbReference>
<keyword evidence="3" id="KW-1185">Reference proteome</keyword>
<evidence type="ECO:0000313" key="2">
    <source>
        <dbReference type="EMBL" id="SCG66607.1"/>
    </source>
</evidence>
<protein>
    <submittedName>
        <fullName evidence="2">Phosphotransferase enzyme family protein</fullName>
    </submittedName>
</protein>
<dbReference type="EMBL" id="LT607754">
    <property type="protein sequence ID" value="SCG66607.1"/>
    <property type="molecule type" value="Genomic_DNA"/>
</dbReference>
<dbReference type="Pfam" id="PF01636">
    <property type="entry name" value="APH"/>
    <property type="match status" value="1"/>
</dbReference>
<gene>
    <name evidence="2" type="ORF">GA0070613_4181</name>
</gene>
<proteinExistence type="predicted"/>
<sequence>MPNDFLSIALDQFRVAGQESDGRLESRSGASVRTVRTVDGRAAYLKIVPATLGSQAIAAARRELRFYEDLAPVAPVRTPRLLDCLDTENGVAALLEAAGENRQAQAWTGRMWADLGRELAGLHNMPLPTGADWNRPDALQEALADPDLDQISAFWAPTLPQLAALLALRVELGAHIGALPPTFIHGDCHTGNLVHAADSLAFCDWQAAGIGRPAADLAFLSVRATPAGSVVPPALINAYLDIRPCDHQTLQRALLAEELATFVFLWPPFAAVNSSLGIARVRRRTLELAKRWFGTAADGSGA</sequence>
<evidence type="ECO:0000313" key="3">
    <source>
        <dbReference type="Proteomes" id="UP000198221"/>
    </source>
</evidence>
<dbReference type="InterPro" id="IPR011009">
    <property type="entry name" value="Kinase-like_dom_sf"/>
</dbReference>
<dbReference type="RefSeq" id="WP_089013789.1">
    <property type="nucleotide sequence ID" value="NZ_LT607754.1"/>
</dbReference>
<name>A0A1C5J7S1_9ACTN</name>
<dbReference type="InterPro" id="IPR002575">
    <property type="entry name" value="Aminoglycoside_PTrfase"/>
</dbReference>
<evidence type="ECO:0000259" key="1">
    <source>
        <dbReference type="Pfam" id="PF01636"/>
    </source>
</evidence>
<keyword evidence="2" id="KW-0808">Transferase</keyword>
<feature type="domain" description="Aminoglycoside phosphotransferase" evidence="1">
    <location>
        <begin position="27"/>
        <end position="240"/>
    </location>
</feature>
<dbReference type="Gene3D" id="3.90.1200.10">
    <property type="match status" value="1"/>
</dbReference>